<reference evidence="1 2" key="1">
    <citation type="submission" date="2017-12" db="EMBL/GenBank/DDBJ databases">
        <title>Sequencing the genomes of 1000 Actinobacteria strains.</title>
        <authorList>
            <person name="Klenk H.-P."/>
        </authorList>
    </citation>
    <scope>NUCLEOTIDE SEQUENCE [LARGE SCALE GENOMIC DNA]</scope>
    <source>
        <strain evidence="1 2">DSM 45165</strain>
    </source>
</reference>
<evidence type="ECO:0000313" key="1">
    <source>
        <dbReference type="EMBL" id="PKV92081.1"/>
    </source>
</evidence>
<name>A0A2N3WDY7_9PSEU</name>
<dbReference type="Proteomes" id="UP000233750">
    <property type="component" value="Unassembled WGS sequence"/>
</dbReference>
<sequence length="29" mass="2968">MSAACQRTNVIHAVACPAISVKLLEEAAA</sequence>
<proteinExistence type="predicted"/>
<dbReference type="AlphaFoldDB" id="A0A2N3WDY7"/>
<organism evidence="1 2">
    <name type="scientific">Amycolatopsis echigonensis</name>
    <dbReference type="NCBI Taxonomy" id="2576905"/>
    <lineage>
        <taxon>Bacteria</taxon>
        <taxon>Bacillati</taxon>
        <taxon>Actinomycetota</taxon>
        <taxon>Actinomycetes</taxon>
        <taxon>Pseudonocardiales</taxon>
        <taxon>Pseudonocardiaceae</taxon>
        <taxon>Amycolatopsis</taxon>
    </lineage>
</organism>
<dbReference type="EMBL" id="PJMY01000003">
    <property type="protein sequence ID" value="PKV92081.1"/>
    <property type="molecule type" value="Genomic_DNA"/>
</dbReference>
<protein>
    <submittedName>
        <fullName evidence="1">Uncharacterized protein</fullName>
    </submittedName>
</protein>
<keyword evidence="2" id="KW-1185">Reference proteome</keyword>
<evidence type="ECO:0000313" key="2">
    <source>
        <dbReference type="Proteomes" id="UP000233750"/>
    </source>
</evidence>
<accession>A0A2N3WDY7</accession>
<comment type="caution">
    <text evidence="1">The sequence shown here is derived from an EMBL/GenBank/DDBJ whole genome shotgun (WGS) entry which is preliminary data.</text>
</comment>
<gene>
    <name evidence="1" type="ORF">ATK30_2870</name>
</gene>